<accession>A0A0A9G1T4</accession>
<reference evidence="1" key="1">
    <citation type="submission" date="2014-09" db="EMBL/GenBank/DDBJ databases">
        <authorList>
            <person name="Magalhaes I.L.F."/>
            <person name="Oliveira U."/>
            <person name="Santos F.R."/>
            <person name="Vidigal T.H.D.A."/>
            <person name="Brescovit A.D."/>
            <person name="Santos A.J."/>
        </authorList>
    </citation>
    <scope>NUCLEOTIDE SEQUENCE</scope>
    <source>
        <tissue evidence="1">Shoot tissue taken approximately 20 cm above the soil surface</tissue>
    </source>
</reference>
<name>A0A0A9G1T4_ARUDO</name>
<dbReference type="AlphaFoldDB" id="A0A0A9G1T4"/>
<evidence type="ECO:0000313" key="1">
    <source>
        <dbReference type="EMBL" id="JAE16501.1"/>
    </source>
</evidence>
<sequence length="31" mass="3580">MCCSHHNPLSSLWGMDNYFCICIISHKLGIR</sequence>
<reference evidence="1" key="2">
    <citation type="journal article" date="2015" name="Data Brief">
        <title>Shoot transcriptome of the giant reed, Arundo donax.</title>
        <authorList>
            <person name="Barrero R.A."/>
            <person name="Guerrero F.D."/>
            <person name="Moolhuijzen P."/>
            <person name="Goolsby J.A."/>
            <person name="Tidwell J."/>
            <person name="Bellgard S.E."/>
            <person name="Bellgard M.I."/>
        </authorList>
    </citation>
    <scope>NUCLEOTIDE SEQUENCE</scope>
    <source>
        <tissue evidence="1">Shoot tissue taken approximately 20 cm above the soil surface</tissue>
    </source>
</reference>
<protein>
    <submittedName>
        <fullName evidence="1">Uncharacterized protein</fullName>
    </submittedName>
</protein>
<organism evidence="1">
    <name type="scientific">Arundo donax</name>
    <name type="common">Giant reed</name>
    <name type="synonym">Donax arundinaceus</name>
    <dbReference type="NCBI Taxonomy" id="35708"/>
    <lineage>
        <taxon>Eukaryota</taxon>
        <taxon>Viridiplantae</taxon>
        <taxon>Streptophyta</taxon>
        <taxon>Embryophyta</taxon>
        <taxon>Tracheophyta</taxon>
        <taxon>Spermatophyta</taxon>
        <taxon>Magnoliopsida</taxon>
        <taxon>Liliopsida</taxon>
        <taxon>Poales</taxon>
        <taxon>Poaceae</taxon>
        <taxon>PACMAD clade</taxon>
        <taxon>Arundinoideae</taxon>
        <taxon>Arundineae</taxon>
        <taxon>Arundo</taxon>
    </lineage>
</organism>
<dbReference type="EMBL" id="GBRH01181395">
    <property type="protein sequence ID" value="JAE16501.1"/>
    <property type="molecule type" value="Transcribed_RNA"/>
</dbReference>
<proteinExistence type="predicted"/>